<dbReference type="InterPro" id="IPR003462">
    <property type="entry name" value="ODC_Mu_crystall"/>
</dbReference>
<dbReference type="Pfam" id="PF02423">
    <property type="entry name" value="OCD_Mu_crystall"/>
    <property type="match status" value="1"/>
</dbReference>
<dbReference type="EMBL" id="JAFMPY010000008">
    <property type="protein sequence ID" value="MBO0903907.1"/>
    <property type="molecule type" value="Genomic_DNA"/>
</dbReference>
<evidence type="ECO:0000313" key="3">
    <source>
        <dbReference type="Proteomes" id="UP000664288"/>
    </source>
</evidence>
<dbReference type="Gene3D" id="3.30.1780.10">
    <property type="entry name" value="ornithine cyclodeaminase, domain 1"/>
    <property type="match status" value="1"/>
</dbReference>
<gene>
    <name evidence="2" type="ORF">J1C47_09660</name>
</gene>
<organism evidence="2 3">
    <name type="scientific">Jiella sonneratiae</name>
    <dbReference type="NCBI Taxonomy" id="2816856"/>
    <lineage>
        <taxon>Bacteria</taxon>
        <taxon>Pseudomonadati</taxon>
        <taxon>Pseudomonadota</taxon>
        <taxon>Alphaproteobacteria</taxon>
        <taxon>Hyphomicrobiales</taxon>
        <taxon>Aurantimonadaceae</taxon>
        <taxon>Jiella</taxon>
    </lineage>
</organism>
<sequence length="309" mass="32335">MRIVGFDEADRLLSWRSVVDALAEGHRAAAPEIGDLLIGRGENKLLSRAAWIDGLGIALKSVTVFPDNPRAEPPRPSVQGSVLLFDPQSGAPRAVIDGPLVTKWKTVGDSLLGASLLARPEPKTLLVCGAGTVAGQLAEAYPAVFASITTILVWNRTSARAEELAASLKGSGIDVRVAADLAEAAAAADIVATATMASEPFLRGAWLSPGTHVDLIGAFTPTMREADDALLERGEIFVDSRKTTIGHIGEIEIPLRAGTIGEADIRGDLYDLVAGRAGRSGPEAITVFKNGGGAHLDLMVAELIARRLA</sequence>
<dbReference type="PIRSF" id="PIRSF001439">
    <property type="entry name" value="CryM"/>
    <property type="match status" value="1"/>
</dbReference>
<reference evidence="2 3" key="1">
    <citation type="submission" date="2021-03" db="EMBL/GenBank/DDBJ databases">
        <title>Whole genome sequence of Jiella sp. MQZ13P-4.</title>
        <authorList>
            <person name="Tuo L."/>
        </authorList>
    </citation>
    <scope>NUCLEOTIDE SEQUENCE [LARGE SCALE GENOMIC DNA]</scope>
    <source>
        <strain evidence="2 3">MQZ13P-4</strain>
    </source>
</reference>
<accession>A0ABS3J4A3</accession>
<protein>
    <submittedName>
        <fullName evidence="2">Ornithine cyclodeaminase</fullName>
    </submittedName>
</protein>
<name>A0ABS3J4A3_9HYPH</name>
<comment type="caution">
    <text evidence="2">The sequence shown here is derived from an EMBL/GenBank/DDBJ whole genome shotgun (WGS) entry which is preliminary data.</text>
</comment>
<dbReference type="Proteomes" id="UP000664288">
    <property type="component" value="Unassembled WGS sequence"/>
</dbReference>
<dbReference type="PANTHER" id="PTHR13812:SF19">
    <property type="entry name" value="KETIMINE REDUCTASE MU-CRYSTALLIN"/>
    <property type="match status" value="1"/>
</dbReference>
<dbReference type="InterPro" id="IPR023401">
    <property type="entry name" value="ODC_N"/>
</dbReference>
<proteinExistence type="inferred from homology"/>
<dbReference type="SUPFAM" id="SSF51735">
    <property type="entry name" value="NAD(P)-binding Rossmann-fold domains"/>
    <property type="match status" value="1"/>
</dbReference>
<evidence type="ECO:0000313" key="2">
    <source>
        <dbReference type="EMBL" id="MBO0903907.1"/>
    </source>
</evidence>
<dbReference type="InterPro" id="IPR036291">
    <property type="entry name" value="NAD(P)-bd_dom_sf"/>
</dbReference>
<dbReference type="PANTHER" id="PTHR13812">
    <property type="entry name" value="KETIMINE REDUCTASE MU-CRYSTALLIN"/>
    <property type="match status" value="1"/>
</dbReference>
<dbReference type="Gene3D" id="3.40.50.720">
    <property type="entry name" value="NAD(P)-binding Rossmann-like Domain"/>
    <property type="match status" value="1"/>
</dbReference>
<evidence type="ECO:0000256" key="1">
    <source>
        <dbReference type="ARBA" id="ARBA00008903"/>
    </source>
</evidence>
<comment type="similarity">
    <text evidence="1">Belongs to the ornithine cyclodeaminase/mu-crystallin family.</text>
</comment>
<keyword evidence="3" id="KW-1185">Reference proteome</keyword>